<evidence type="ECO:0000256" key="2">
    <source>
        <dbReference type="ARBA" id="ARBA00007809"/>
    </source>
</evidence>
<evidence type="ECO:0000256" key="5">
    <source>
        <dbReference type="ARBA" id="ARBA00022597"/>
    </source>
</evidence>
<dbReference type="InterPro" id="IPR047664">
    <property type="entry name" value="SWEET"/>
</dbReference>
<evidence type="ECO:0000256" key="6">
    <source>
        <dbReference type="ARBA" id="ARBA00022692"/>
    </source>
</evidence>
<dbReference type="PANTHER" id="PTHR10791:SF30">
    <property type="entry name" value="SUGAR TRANSPORTER SWEET1"/>
    <property type="match status" value="1"/>
</dbReference>
<organism evidence="12">
    <name type="scientific">Pyrodinium bahamense</name>
    <dbReference type="NCBI Taxonomy" id="73915"/>
    <lineage>
        <taxon>Eukaryota</taxon>
        <taxon>Sar</taxon>
        <taxon>Alveolata</taxon>
        <taxon>Dinophyceae</taxon>
        <taxon>Gonyaulacales</taxon>
        <taxon>Pyrocystaceae</taxon>
        <taxon>Pyrodinium</taxon>
    </lineage>
</organism>
<feature type="signal peptide" evidence="11">
    <location>
        <begin position="1"/>
        <end position="21"/>
    </location>
</feature>
<feature type="transmembrane region" description="Helical" evidence="10">
    <location>
        <begin position="312"/>
        <end position="335"/>
    </location>
</feature>
<evidence type="ECO:0000256" key="3">
    <source>
        <dbReference type="ARBA" id="ARBA00022448"/>
    </source>
</evidence>
<reference evidence="12" key="1">
    <citation type="submission" date="2021-01" db="EMBL/GenBank/DDBJ databases">
        <authorList>
            <person name="Corre E."/>
            <person name="Pelletier E."/>
            <person name="Niang G."/>
            <person name="Scheremetjew M."/>
            <person name="Finn R."/>
            <person name="Kale V."/>
            <person name="Holt S."/>
            <person name="Cochrane G."/>
            <person name="Meng A."/>
            <person name="Brown T."/>
            <person name="Cohen L."/>
        </authorList>
    </citation>
    <scope>NUCLEOTIDE SEQUENCE</scope>
    <source>
        <strain evidence="12">Pbaha01</strain>
    </source>
</reference>
<dbReference type="AlphaFoldDB" id="A0A7S0AE51"/>
<comment type="subcellular location">
    <subcellularLocation>
        <location evidence="1">Cell membrane</location>
        <topology evidence="1">Multi-pass membrane protein</topology>
    </subcellularLocation>
</comment>
<evidence type="ECO:0008006" key="13">
    <source>
        <dbReference type="Google" id="ProtNLM"/>
    </source>
</evidence>
<evidence type="ECO:0000313" key="12">
    <source>
        <dbReference type="EMBL" id="CAD8360575.1"/>
    </source>
</evidence>
<dbReference type="Gene3D" id="1.20.1280.290">
    <property type="match status" value="2"/>
</dbReference>
<keyword evidence="4" id="KW-1003">Cell membrane</keyword>
<feature type="transmembrane region" description="Helical" evidence="10">
    <location>
        <begin position="341"/>
        <end position="360"/>
    </location>
</feature>
<evidence type="ECO:0000256" key="8">
    <source>
        <dbReference type="ARBA" id="ARBA00022989"/>
    </source>
</evidence>
<sequence>MAPRSHGGRPLALARVLGAVATVAGPVACHAAVAAQALGLSQRRPLPLAFRAGADHRAAALEAWVARLPGAWTWTKSLINEPDLVSDPDTEGAPDLGASLLLLSSVHSGVIAKVNVTSAQLVDAARAEHSQAKNAKSKLTPRSWFALTFSFAFVIKASCMFSNVLFQISPIPQVRQFSKFKDTGEVDAAPFISILYGGCQWCFYGFFAFVVTKKSGFLVLVYSNILGAFLGIYYVWGFQYNCRNKQTLRKLFMYYRLVSTLALLQVVAMVVLEKQQALFFSGLVSSVCSVVGACSLLTTLPTVLQTRCSATINVPLLTVGVLSGLLWLACGFILWDAWIVVPNLICLVVQCVTVGVVLYFPRDPARAVVAVTAAGPPAAGLLPSSAEAEEEAEAVPLPVAPLPAGTLAGPVSSGQQQRDYGTTKILGETGGTF</sequence>
<evidence type="ECO:0000256" key="4">
    <source>
        <dbReference type="ARBA" id="ARBA00022475"/>
    </source>
</evidence>
<keyword evidence="6 10" id="KW-0812">Transmembrane</keyword>
<gene>
    <name evidence="12" type="ORF">PBAH0796_LOCUS14934</name>
</gene>
<dbReference type="GO" id="GO:0051119">
    <property type="term" value="F:sugar transmembrane transporter activity"/>
    <property type="evidence" value="ECO:0007669"/>
    <property type="project" value="InterPro"/>
</dbReference>
<evidence type="ECO:0000256" key="10">
    <source>
        <dbReference type="SAM" id="Phobius"/>
    </source>
</evidence>
<feature type="transmembrane region" description="Helical" evidence="10">
    <location>
        <begin position="187"/>
        <end position="211"/>
    </location>
</feature>
<dbReference type="Pfam" id="PF03083">
    <property type="entry name" value="MtN3_slv"/>
    <property type="match status" value="2"/>
</dbReference>
<feature type="transmembrane region" description="Helical" evidence="10">
    <location>
        <begin position="217"/>
        <end position="239"/>
    </location>
</feature>
<keyword evidence="5" id="KW-0762">Sugar transport</keyword>
<keyword evidence="3" id="KW-0813">Transport</keyword>
<feature type="transmembrane region" description="Helical" evidence="10">
    <location>
        <begin position="251"/>
        <end position="272"/>
    </location>
</feature>
<keyword evidence="7" id="KW-0677">Repeat</keyword>
<comment type="similarity">
    <text evidence="2">Belongs to the SWEET sugar transporter family.</text>
</comment>
<dbReference type="EMBL" id="HBEG01024589">
    <property type="protein sequence ID" value="CAD8360575.1"/>
    <property type="molecule type" value="Transcribed_RNA"/>
</dbReference>
<keyword evidence="11" id="KW-0732">Signal</keyword>
<evidence type="ECO:0000256" key="1">
    <source>
        <dbReference type="ARBA" id="ARBA00004651"/>
    </source>
</evidence>
<feature type="chain" id="PRO_5030581453" description="Sugar transporter SWEET1" evidence="11">
    <location>
        <begin position="22"/>
        <end position="433"/>
    </location>
</feature>
<accession>A0A7S0AE51</accession>
<dbReference type="PANTHER" id="PTHR10791">
    <property type="entry name" value="RAG1-ACTIVATING PROTEIN 1"/>
    <property type="match status" value="1"/>
</dbReference>
<keyword evidence="8 10" id="KW-1133">Transmembrane helix</keyword>
<name>A0A7S0AE51_9DINO</name>
<dbReference type="InterPro" id="IPR004316">
    <property type="entry name" value="SWEET_rpt"/>
</dbReference>
<evidence type="ECO:0000256" key="7">
    <source>
        <dbReference type="ARBA" id="ARBA00022737"/>
    </source>
</evidence>
<feature type="transmembrane region" description="Helical" evidence="10">
    <location>
        <begin position="278"/>
        <end position="300"/>
    </location>
</feature>
<proteinExistence type="inferred from homology"/>
<evidence type="ECO:0000256" key="11">
    <source>
        <dbReference type="SAM" id="SignalP"/>
    </source>
</evidence>
<keyword evidence="9 10" id="KW-0472">Membrane</keyword>
<protein>
    <recommendedName>
        <fullName evidence="13">Sugar transporter SWEET1</fullName>
    </recommendedName>
</protein>
<evidence type="ECO:0000256" key="9">
    <source>
        <dbReference type="ARBA" id="ARBA00023136"/>
    </source>
</evidence>
<feature type="transmembrane region" description="Helical" evidence="10">
    <location>
        <begin position="144"/>
        <end position="166"/>
    </location>
</feature>
<dbReference type="GO" id="GO:0005886">
    <property type="term" value="C:plasma membrane"/>
    <property type="evidence" value="ECO:0007669"/>
    <property type="project" value="UniProtKB-SubCell"/>
</dbReference>